<dbReference type="EMBL" id="MU854022">
    <property type="protein sequence ID" value="KAK3934147.1"/>
    <property type="molecule type" value="Genomic_DNA"/>
</dbReference>
<dbReference type="Pfam" id="PF12417">
    <property type="entry name" value="DUF3669"/>
    <property type="match status" value="1"/>
</dbReference>
<dbReference type="InterPro" id="IPR022137">
    <property type="entry name" value="Znf_prot_DUF3669"/>
</dbReference>
<sequence length="439" mass="49509">MASESEHAATLRRIFSTTSSSESQTEKHTPDQPSDSNRPPEIFRNIGRGTCGSVYEMSATNRCIKLGRQWPVMLKDFQRAKSAWESVNLLQPRLTQHFLELGASISVPNVPRPYHYNMNCLGALARYEKQNCSGRNNGPARSTLPTSHSRGRPGYVMERIPPIPTSARVALVKEMLDDAGQAEFLSDQENEDCLIRPYFGQSKADGASINTLRNLPLYADQMDGIGLDTKTLVIELAVGLAIIHWHALLDGKGVEFVLSASGLPQDPRKSDMDYGPDRQAPEFVTDTSRRETHLWMLDFDKAKKLAILDMRREELIQRLVKATGGNDPYFPWPYINTKLWDSFAWAYEEAGQVAIQAKIDAGWDGSDSRKDLFDLPRAFIVALKNRFFYRAAEPENEQESERAEREGDKDAHEAGPKDDEDDWVFDGRKLKAADLGRRE</sequence>
<proteinExistence type="predicted"/>
<comment type="caution">
    <text evidence="3">The sequence shown here is derived from an EMBL/GenBank/DDBJ whole genome shotgun (WGS) entry which is preliminary data.</text>
</comment>
<keyword evidence="4" id="KW-1185">Reference proteome</keyword>
<feature type="compositionally biased region" description="Polar residues" evidence="1">
    <location>
        <begin position="133"/>
        <end position="148"/>
    </location>
</feature>
<evidence type="ECO:0000313" key="3">
    <source>
        <dbReference type="EMBL" id="KAK3934147.1"/>
    </source>
</evidence>
<evidence type="ECO:0000313" key="4">
    <source>
        <dbReference type="Proteomes" id="UP001303473"/>
    </source>
</evidence>
<dbReference type="Proteomes" id="UP001303473">
    <property type="component" value="Unassembled WGS sequence"/>
</dbReference>
<gene>
    <name evidence="3" type="ORF">QBC46DRAFT_400550</name>
</gene>
<feature type="compositionally biased region" description="Basic and acidic residues" evidence="1">
    <location>
        <begin position="399"/>
        <end position="417"/>
    </location>
</feature>
<feature type="region of interest" description="Disordered" evidence="1">
    <location>
        <begin position="393"/>
        <end position="425"/>
    </location>
</feature>
<organism evidence="3 4">
    <name type="scientific">Diplogelasinospora grovesii</name>
    <dbReference type="NCBI Taxonomy" id="303347"/>
    <lineage>
        <taxon>Eukaryota</taxon>
        <taxon>Fungi</taxon>
        <taxon>Dikarya</taxon>
        <taxon>Ascomycota</taxon>
        <taxon>Pezizomycotina</taxon>
        <taxon>Sordariomycetes</taxon>
        <taxon>Sordariomycetidae</taxon>
        <taxon>Sordariales</taxon>
        <taxon>Diplogelasinosporaceae</taxon>
        <taxon>Diplogelasinospora</taxon>
    </lineage>
</organism>
<name>A0AAN6MVB2_9PEZI</name>
<feature type="region of interest" description="Disordered" evidence="1">
    <location>
        <begin position="1"/>
        <end position="43"/>
    </location>
</feature>
<evidence type="ECO:0000259" key="2">
    <source>
        <dbReference type="Pfam" id="PF12417"/>
    </source>
</evidence>
<accession>A0AAN6MVB2</accession>
<feature type="region of interest" description="Disordered" evidence="1">
    <location>
        <begin position="133"/>
        <end position="157"/>
    </location>
</feature>
<reference evidence="4" key="1">
    <citation type="journal article" date="2023" name="Mol. Phylogenet. Evol.">
        <title>Genome-scale phylogeny and comparative genomics of the fungal order Sordariales.</title>
        <authorList>
            <person name="Hensen N."/>
            <person name="Bonometti L."/>
            <person name="Westerberg I."/>
            <person name="Brannstrom I.O."/>
            <person name="Guillou S."/>
            <person name="Cros-Aarteil S."/>
            <person name="Calhoun S."/>
            <person name="Haridas S."/>
            <person name="Kuo A."/>
            <person name="Mondo S."/>
            <person name="Pangilinan J."/>
            <person name="Riley R."/>
            <person name="LaButti K."/>
            <person name="Andreopoulos B."/>
            <person name="Lipzen A."/>
            <person name="Chen C."/>
            <person name="Yan M."/>
            <person name="Daum C."/>
            <person name="Ng V."/>
            <person name="Clum A."/>
            <person name="Steindorff A."/>
            <person name="Ohm R.A."/>
            <person name="Martin F."/>
            <person name="Silar P."/>
            <person name="Natvig D.O."/>
            <person name="Lalanne C."/>
            <person name="Gautier V."/>
            <person name="Ament-Velasquez S.L."/>
            <person name="Kruys A."/>
            <person name="Hutchinson M.I."/>
            <person name="Powell A.J."/>
            <person name="Barry K."/>
            <person name="Miller A.N."/>
            <person name="Grigoriev I.V."/>
            <person name="Debuchy R."/>
            <person name="Gladieux P."/>
            <person name="Hiltunen Thoren M."/>
            <person name="Johannesson H."/>
        </authorList>
    </citation>
    <scope>NUCLEOTIDE SEQUENCE [LARGE SCALE GENOMIC DNA]</scope>
    <source>
        <strain evidence="4">CBS 340.73</strain>
    </source>
</reference>
<dbReference type="PANTHER" id="PTHR40780">
    <property type="entry name" value="DUF3669 DOMAIN-CONTAINING PROTEIN"/>
    <property type="match status" value="1"/>
</dbReference>
<dbReference type="PANTHER" id="PTHR40780:SF2">
    <property type="entry name" value="DUF3669 DOMAIN-CONTAINING PROTEIN"/>
    <property type="match status" value="1"/>
</dbReference>
<dbReference type="AlphaFoldDB" id="A0AAN6MVB2"/>
<protein>
    <recommendedName>
        <fullName evidence="2">DUF3669 domain-containing protein</fullName>
    </recommendedName>
</protein>
<feature type="domain" description="DUF3669" evidence="2">
    <location>
        <begin position="294"/>
        <end position="355"/>
    </location>
</feature>
<evidence type="ECO:0000256" key="1">
    <source>
        <dbReference type="SAM" id="MobiDB-lite"/>
    </source>
</evidence>